<keyword evidence="4" id="KW-1133">Transmembrane helix</keyword>
<evidence type="ECO:0000256" key="3">
    <source>
        <dbReference type="PROSITE-ProRule" id="PRU01091"/>
    </source>
</evidence>
<dbReference type="InterPro" id="IPR011042">
    <property type="entry name" value="6-blade_b-propeller_TolB-like"/>
</dbReference>
<dbReference type="Gene3D" id="1.10.10.10">
    <property type="entry name" value="Winged helix-like DNA-binding domain superfamily/Winged helix DNA-binding domain"/>
    <property type="match status" value="1"/>
</dbReference>
<keyword evidence="4" id="KW-0812">Transmembrane</keyword>
<dbReference type="EnsemblBacteria" id="ABF43155">
    <property type="protein sequence ID" value="ABF43155"/>
    <property type="gene ID" value="Acid345_4155"/>
</dbReference>
<dbReference type="AlphaFoldDB" id="Q1IIZ5"/>
<reference evidence="6 7" key="1">
    <citation type="journal article" date="2009" name="Appl. Environ. Microbiol.">
        <title>Three genomes from the phylum Acidobacteria provide insight into the lifestyles of these microorganisms in soils.</title>
        <authorList>
            <person name="Ward N.L."/>
            <person name="Challacombe J.F."/>
            <person name="Janssen P.H."/>
            <person name="Henrissat B."/>
            <person name="Coutinho P.M."/>
            <person name="Wu M."/>
            <person name="Xie G."/>
            <person name="Haft D.H."/>
            <person name="Sait M."/>
            <person name="Badger J."/>
            <person name="Barabote R.D."/>
            <person name="Bradley B."/>
            <person name="Brettin T.S."/>
            <person name="Brinkac L.M."/>
            <person name="Bruce D."/>
            <person name="Creasy T."/>
            <person name="Daugherty S.C."/>
            <person name="Davidsen T.M."/>
            <person name="DeBoy R.T."/>
            <person name="Detter J.C."/>
            <person name="Dodson R.J."/>
            <person name="Durkin A.S."/>
            <person name="Ganapathy A."/>
            <person name="Gwinn-Giglio M."/>
            <person name="Han C.S."/>
            <person name="Khouri H."/>
            <person name="Kiss H."/>
            <person name="Kothari S.P."/>
            <person name="Madupu R."/>
            <person name="Nelson K.E."/>
            <person name="Nelson W.C."/>
            <person name="Paulsen I."/>
            <person name="Penn K."/>
            <person name="Ren Q."/>
            <person name="Rosovitz M.J."/>
            <person name="Selengut J.D."/>
            <person name="Shrivastava S."/>
            <person name="Sullivan S.A."/>
            <person name="Tapia R."/>
            <person name="Thompson L.S."/>
            <person name="Watkins K.L."/>
            <person name="Yang Q."/>
            <person name="Yu C."/>
            <person name="Zafar N."/>
            <person name="Zhou L."/>
            <person name="Kuske C.R."/>
        </authorList>
    </citation>
    <scope>NUCLEOTIDE SEQUENCE [LARGE SCALE GENOMIC DNA]</scope>
    <source>
        <strain evidence="6 7">Ellin345</strain>
    </source>
</reference>
<feature type="DNA-binding region" description="OmpR/PhoB-type" evidence="3">
    <location>
        <begin position="2"/>
        <end position="100"/>
    </location>
</feature>
<organism evidence="6 7">
    <name type="scientific">Koribacter versatilis (strain Ellin345)</name>
    <dbReference type="NCBI Taxonomy" id="204669"/>
    <lineage>
        <taxon>Bacteria</taxon>
        <taxon>Pseudomonadati</taxon>
        <taxon>Acidobacteriota</taxon>
        <taxon>Terriglobia</taxon>
        <taxon>Terriglobales</taxon>
        <taxon>Candidatus Korobacteraceae</taxon>
        <taxon>Candidatus Korobacter</taxon>
    </lineage>
</organism>
<dbReference type="GO" id="GO:0006355">
    <property type="term" value="P:regulation of DNA-templated transcription"/>
    <property type="evidence" value="ECO:0007669"/>
    <property type="project" value="InterPro"/>
</dbReference>
<evidence type="ECO:0000313" key="6">
    <source>
        <dbReference type="EMBL" id="ABF43155.1"/>
    </source>
</evidence>
<dbReference type="SMART" id="SM00862">
    <property type="entry name" value="Trans_reg_C"/>
    <property type="match status" value="1"/>
</dbReference>
<dbReference type="SUPFAM" id="SSF46894">
    <property type="entry name" value="C-terminal effector domain of the bipartite response regulators"/>
    <property type="match status" value="1"/>
</dbReference>
<dbReference type="Proteomes" id="UP000002432">
    <property type="component" value="Chromosome"/>
</dbReference>
<dbReference type="STRING" id="204669.Acid345_4155"/>
<dbReference type="eggNOG" id="COG3710">
    <property type="taxonomic scope" value="Bacteria"/>
</dbReference>
<dbReference type="InterPro" id="IPR036388">
    <property type="entry name" value="WH-like_DNA-bd_sf"/>
</dbReference>
<dbReference type="InterPro" id="IPR001867">
    <property type="entry name" value="OmpR/PhoB-type_DNA-bd"/>
</dbReference>
<dbReference type="GO" id="GO:0000160">
    <property type="term" value="P:phosphorelay signal transduction system"/>
    <property type="evidence" value="ECO:0007669"/>
    <property type="project" value="InterPro"/>
</dbReference>
<dbReference type="RefSeq" id="WP_011524954.1">
    <property type="nucleotide sequence ID" value="NC_008009.1"/>
</dbReference>
<feature type="transmembrane region" description="Helical" evidence="4">
    <location>
        <begin position="142"/>
        <end position="161"/>
    </location>
</feature>
<dbReference type="InterPro" id="IPR016032">
    <property type="entry name" value="Sig_transdc_resp-reg_C-effctor"/>
</dbReference>
<gene>
    <name evidence="6" type="ordered locus">Acid345_4155</name>
</gene>
<dbReference type="SUPFAM" id="SSF63829">
    <property type="entry name" value="Calcium-dependent phosphotriesterase"/>
    <property type="match status" value="1"/>
</dbReference>
<dbReference type="Pfam" id="PF07676">
    <property type="entry name" value="PD40"/>
    <property type="match status" value="6"/>
</dbReference>
<evidence type="ECO:0000313" key="7">
    <source>
        <dbReference type="Proteomes" id="UP000002432"/>
    </source>
</evidence>
<feature type="domain" description="OmpR/PhoB-type" evidence="5">
    <location>
        <begin position="2"/>
        <end position="100"/>
    </location>
</feature>
<sequence length="717" mass="78029">MKGSFHIADWEVEPQINQVRRQNHSFHLEPKVMQVLVELAAHSDEVLSKEHLIHAVWSDTFVSDDVLTRCISEIRRVLDDDARAPKIIQTIPKSGYRLIAPVVFDKAAPPKNGSSNGSTATVEAATVETPPLKTAETPRKNLAPWIVAVGVLAIAVVYFAIRATRPPVAQPGPEESYRTIPFTSYPGSQTQPAFSPDGNQVAFVWNGEGGENRNIYVKIIGSETPLQLTHDAGQDYSPTWSPDGRSIAFLRYTDTDRGIFMVPALGGAEHKVFTPTGIVEWERNALSWSPDGKRLIFSDGKSANSPSSIFELDLETGTAKAITSPPKLWDGDSGPAFSPDGKKIAFVRGSEGWVQDLYVMDAAGGEPTRLTNDGRMMASISWAADGKSIVYSSNRAGKFSLWRIPATGGTAERIGVGTEDAFGPSVSRNGDHLAYTQGSSIYGIHRLDLKAPKSAATTILSSTQQDSAPKLSPDGSRVAFQSWRSGTQEVWVAGSDGKNPERVTSFEKSLTGSPSWSPDGKQLAFDARPEGRSHIYALRLDGGQPKAVTDGDFNDILPNWSSDGKWVYFASNRGGAWQIWKAPSEGGTPQQVTKHGGFVGQESFDGKWLYFAKPDAVGLFRMPVSGGDEQKIMNQPPEAYWGYWSLTPNGIYYLNETGGKMSIEFAELDGTHPTRVHVLERGLPPFSGLSVTPDGKTLLYNDRVEAGSHITLVDGFR</sequence>
<dbReference type="Pfam" id="PF00486">
    <property type="entry name" value="Trans_reg_C"/>
    <property type="match status" value="1"/>
</dbReference>
<name>Q1IIZ5_KORVE</name>
<dbReference type="Pfam" id="PF26549">
    <property type="entry name" value="Tricorn_N"/>
    <property type="match status" value="1"/>
</dbReference>
<proteinExistence type="inferred from homology"/>
<evidence type="ECO:0000256" key="4">
    <source>
        <dbReference type="SAM" id="Phobius"/>
    </source>
</evidence>
<dbReference type="KEGG" id="aba:Acid345_4155"/>
<dbReference type="InterPro" id="IPR011044">
    <property type="entry name" value="Quino_amine_DH_bsu"/>
</dbReference>
<dbReference type="PROSITE" id="PS51755">
    <property type="entry name" value="OMPR_PHOB"/>
    <property type="match status" value="1"/>
</dbReference>
<dbReference type="GO" id="GO:0003677">
    <property type="term" value="F:DNA binding"/>
    <property type="evidence" value="ECO:0007669"/>
    <property type="project" value="UniProtKB-UniRule"/>
</dbReference>
<dbReference type="SUPFAM" id="SSF82171">
    <property type="entry name" value="DPP6 N-terminal domain-like"/>
    <property type="match status" value="1"/>
</dbReference>
<dbReference type="SUPFAM" id="SSF50969">
    <property type="entry name" value="YVTN repeat-like/Quinoprotein amine dehydrogenase"/>
    <property type="match status" value="1"/>
</dbReference>
<accession>Q1IIZ5</accession>
<dbReference type="EMBL" id="CP000360">
    <property type="protein sequence ID" value="ABF43155.1"/>
    <property type="molecule type" value="Genomic_DNA"/>
</dbReference>
<keyword evidence="2 3" id="KW-0238">DNA-binding</keyword>
<evidence type="ECO:0000256" key="2">
    <source>
        <dbReference type="ARBA" id="ARBA00023125"/>
    </source>
</evidence>
<keyword evidence="7" id="KW-1185">Reference proteome</keyword>
<dbReference type="Gene3D" id="2.140.10.30">
    <property type="entry name" value="Dipeptidylpeptidase IV, N-terminal domain"/>
    <property type="match status" value="1"/>
</dbReference>
<dbReference type="Gene3D" id="2.120.10.30">
    <property type="entry name" value="TolB, C-terminal domain"/>
    <property type="match status" value="2"/>
</dbReference>
<comment type="similarity">
    <text evidence="1">Belongs to the TolB family.</text>
</comment>
<dbReference type="HOGENOM" id="CLU_395272_0_0_0"/>
<dbReference type="InterPro" id="IPR011659">
    <property type="entry name" value="WD40"/>
</dbReference>
<dbReference type="PANTHER" id="PTHR36842:SF1">
    <property type="entry name" value="PROTEIN TOLB"/>
    <property type="match status" value="1"/>
</dbReference>
<dbReference type="eggNOG" id="COG0823">
    <property type="taxonomic scope" value="Bacteria"/>
</dbReference>
<evidence type="ECO:0000259" key="5">
    <source>
        <dbReference type="PROSITE" id="PS51755"/>
    </source>
</evidence>
<evidence type="ECO:0000256" key="1">
    <source>
        <dbReference type="ARBA" id="ARBA00009820"/>
    </source>
</evidence>
<dbReference type="CDD" id="cd00383">
    <property type="entry name" value="trans_reg_C"/>
    <property type="match status" value="1"/>
</dbReference>
<keyword evidence="4" id="KW-0472">Membrane</keyword>
<dbReference type="OrthoDB" id="113438at2"/>
<dbReference type="PANTHER" id="PTHR36842">
    <property type="entry name" value="PROTEIN TOLB HOMOLOG"/>
    <property type="match status" value="1"/>
</dbReference>
<protein>
    <submittedName>
        <fullName evidence="6">Transcriptional regulatory protein-like protein</fullName>
    </submittedName>
</protein>